<dbReference type="EnsemblPlants" id="TuG1812G0500000361.01.T01">
    <property type="protein sequence ID" value="TuG1812G0500000361.01.T01"/>
    <property type="gene ID" value="TuG1812G0500000361.01"/>
</dbReference>
<dbReference type="Gramene" id="TuG1812G0500000361.01.T01">
    <property type="protein sequence ID" value="TuG1812G0500000361.01.T01"/>
    <property type="gene ID" value="TuG1812G0500000361.01"/>
</dbReference>
<organism evidence="2 3">
    <name type="scientific">Triticum urartu</name>
    <name type="common">Red wild einkorn</name>
    <name type="synonym">Crithodium urartu</name>
    <dbReference type="NCBI Taxonomy" id="4572"/>
    <lineage>
        <taxon>Eukaryota</taxon>
        <taxon>Viridiplantae</taxon>
        <taxon>Streptophyta</taxon>
        <taxon>Embryophyta</taxon>
        <taxon>Tracheophyta</taxon>
        <taxon>Spermatophyta</taxon>
        <taxon>Magnoliopsida</taxon>
        <taxon>Liliopsida</taxon>
        <taxon>Poales</taxon>
        <taxon>Poaceae</taxon>
        <taxon>BOP clade</taxon>
        <taxon>Pooideae</taxon>
        <taxon>Triticodae</taxon>
        <taxon>Triticeae</taxon>
        <taxon>Triticinae</taxon>
        <taxon>Triticum</taxon>
    </lineage>
</organism>
<feature type="region of interest" description="Disordered" evidence="1">
    <location>
        <begin position="16"/>
        <end position="35"/>
    </location>
</feature>
<reference evidence="2" key="2">
    <citation type="submission" date="2018-03" db="EMBL/GenBank/DDBJ databases">
        <title>The Triticum urartu genome reveals the dynamic nature of wheat genome evolution.</title>
        <authorList>
            <person name="Ling H."/>
            <person name="Ma B."/>
            <person name="Shi X."/>
            <person name="Liu H."/>
            <person name="Dong L."/>
            <person name="Sun H."/>
            <person name="Cao Y."/>
            <person name="Gao Q."/>
            <person name="Zheng S."/>
            <person name="Li Y."/>
            <person name="Yu Y."/>
            <person name="Du H."/>
            <person name="Qi M."/>
            <person name="Li Y."/>
            <person name="Yu H."/>
            <person name="Cui Y."/>
            <person name="Wang N."/>
            <person name="Chen C."/>
            <person name="Wu H."/>
            <person name="Zhao Y."/>
            <person name="Zhang J."/>
            <person name="Li Y."/>
            <person name="Zhou W."/>
            <person name="Zhang B."/>
            <person name="Hu W."/>
            <person name="Eijk M."/>
            <person name="Tang J."/>
            <person name="Witsenboer H."/>
            <person name="Zhao S."/>
            <person name="Li Z."/>
            <person name="Zhang A."/>
            <person name="Wang D."/>
            <person name="Liang C."/>
        </authorList>
    </citation>
    <scope>NUCLEOTIDE SEQUENCE [LARGE SCALE GENOMIC DNA]</scope>
    <source>
        <strain evidence="2">cv. G1812</strain>
    </source>
</reference>
<reference evidence="3" key="1">
    <citation type="journal article" date="2013" name="Nature">
        <title>Draft genome of the wheat A-genome progenitor Triticum urartu.</title>
        <authorList>
            <person name="Ling H.Q."/>
            <person name="Zhao S."/>
            <person name="Liu D."/>
            <person name="Wang J."/>
            <person name="Sun H."/>
            <person name="Zhang C."/>
            <person name="Fan H."/>
            <person name="Li D."/>
            <person name="Dong L."/>
            <person name="Tao Y."/>
            <person name="Gao C."/>
            <person name="Wu H."/>
            <person name="Li Y."/>
            <person name="Cui Y."/>
            <person name="Guo X."/>
            <person name="Zheng S."/>
            <person name="Wang B."/>
            <person name="Yu K."/>
            <person name="Liang Q."/>
            <person name="Yang W."/>
            <person name="Lou X."/>
            <person name="Chen J."/>
            <person name="Feng M."/>
            <person name="Jian J."/>
            <person name="Zhang X."/>
            <person name="Luo G."/>
            <person name="Jiang Y."/>
            <person name="Liu J."/>
            <person name="Wang Z."/>
            <person name="Sha Y."/>
            <person name="Zhang B."/>
            <person name="Wu H."/>
            <person name="Tang D."/>
            <person name="Shen Q."/>
            <person name="Xue P."/>
            <person name="Zou S."/>
            <person name="Wang X."/>
            <person name="Liu X."/>
            <person name="Wang F."/>
            <person name="Yang Y."/>
            <person name="An X."/>
            <person name="Dong Z."/>
            <person name="Zhang K."/>
            <person name="Zhang X."/>
            <person name="Luo M.C."/>
            <person name="Dvorak J."/>
            <person name="Tong Y."/>
            <person name="Wang J."/>
            <person name="Yang H."/>
            <person name="Li Z."/>
            <person name="Wang D."/>
            <person name="Zhang A."/>
            <person name="Wang J."/>
        </authorList>
    </citation>
    <scope>NUCLEOTIDE SEQUENCE</scope>
    <source>
        <strain evidence="3">cv. G1812</strain>
    </source>
</reference>
<reference evidence="2" key="3">
    <citation type="submission" date="2022-06" db="UniProtKB">
        <authorList>
            <consortium name="EnsemblPlants"/>
        </authorList>
    </citation>
    <scope>IDENTIFICATION</scope>
</reference>
<dbReference type="Proteomes" id="UP000015106">
    <property type="component" value="Chromosome 5"/>
</dbReference>
<sequence length="84" mass="8635">MIQGGLDASGCRISLVRRGGRTSGRGTGPTPQQPIRYLARPAVFLRDLIGWTQGRGGARGGADPCSAMLAAAMHGTLGRSRGGD</sequence>
<evidence type="ECO:0000256" key="1">
    <source>
        <dbReference type="SAM" id="MobiDB-lite"/>
    </source>
</evidence>
<name>A0A8R7UB91_TRIUA</name>
<dbReference type="AlphaFoldDB" id="A0A8R7UB91"/>
<proteinExistence type="predicted"/>
<protein>
    <submittedName>
        <fullName evidence="2">Uncharacterized protein</fullName>
    </submittedName>
</protein>
<evidence type="ECO:0000313" key="2">
    <source>
        <dbReference type="EnsemblPlants" id="TuG1812G0500000361.01.T01"/>
    </source>
</evidence>
<evidence type="ECO:0000313" key="3">
    <source>
        <dbReference type="Proteomes" id="UP000015106"/>
    </source>
</evidence>
<keyword evidence="3" id="KW-1185">Reference proteome</keyword>
<accession>A0A8R7UB91</accession>